<name>A0A1F7SK99_9BACT</name>
<dbReference type="SUPFAM" id="SSF48452">
    <property type="entry name" value="TPR-like"/>
    <property type="match status" value="2"/>
</dbReference>
<comment type="caution">
    <text evidence="4">The sequence shown here is derived from an EMBL/GenBank/DDBJ whole genome shotgun (WGS) entry which is preliminary data.</text>
</comment>
<gene>
    <name evidence="4" type="ORF">A3G31_05420</name>
</gene>
<evidence type="ECO:0000256" key="2">
    <source>
        <dbReference type="ARBA" id="ARBA00022803"/>
    </source>
</evidence>
<dbReference type="SMART" id="SM00028">
    <property type="entry name" value="TPR"/>
    <property type="match status" value="3"/>
</dbReference>
<evidence type="ECO:0000256" key="3">
    <source>
        <dbReference type="PROSITE-ProRule" id="PRU00339"/>
    </source>
</evidence>
<dbReference type="Gene3D" id="1.25.40.10">
    <property type="entry name" value="Tetratricopeptide repeat domain"/>
    <property type="match status" value="2"/>
</dbReference>
<organism evidence="4 5">
    <name type="scientific">Candidatus Schekmanbacteria bacterium RIFCSPLOWO2_12_FULL_38_15</name>
    <dbReference type="NCBI Taxonomy" id="1817883"/>
    <lineage>
        <taxon>Bacteria</taxon>
        <taxon>Candidatus Schekmaniibacteriota</taxon>
    </lineage>
</organism>
<dbReference type="PROSITE" id="PS50293">
    <property type="entry name" value="TPR_REGION"/>
    <property type="match status" value="1"/>
</dbReference>
<dbReference type="STRING" id="1817883.A3G31_05420"/>
<dbReference type="Pfam" id="PF07719">
    <property type="entry name" value="TPR_2"/>
    <property type="match status" value="1"/>
</dbReference>
<feature type="repeat" description="TPR" evidence="3">
    <location>
        <begin position="24"/>
        <end position="57"/>
    </location>
</feature>
<protein>
    <submittedName>
        <fullName evidence="4">Uncharacterized protein</fullName>
    </submittedName>
</protein>
<evidence type="ECO:0000313" key="4">
    <source>
        <dbReference type="EMBL" id="OGL54202.1"/>
    </source>
</evidence>
<reference evidence="4 5" key="1">
    <citation type="journal article" date="2016" name="Nat. Commun.">
        <title>Thousands of microbial genomes shed light on interconnected biogeochemical processes in an aquifer system.</title>
        <authorList>
            <person name="Anantharaman K."/>
            <person name="Brown C.T."/>
            <person name="Hug L.A."/>
            <person name="Sharon I."/>
            <person name="Castelle C.J."/>
            <person name="Probst A.J."/>
            <person name="Thomas B.C."/>
            <person name="Singh A."/>
            <person name="Wilkins M.J."/>
            <person name="Karaoz U."/>
            <person name="Brodie E.L."/>
            <person name="Williams K.H."/>
            <person name="Hubbard S.S."/>
            <person name="Banfield J.F."/>
        </authorList>
    </citation>
    <scope>NUCLEOTIDE SEQUENCE [LARGE SCALE GENOMIC DNA]</scope>
</reference>
<dbReference type="Pfam" id="PF13174">
    <property type="entry name" value="TPR_6"/>
    <property type="match status" value="1"/>
</dbReference>
<feature type="repeat" description="TPR" evidence="3">
    <location>
        <begin position="103"/>
        <end position="136"/>
    </location>
</feature>
<dbReference type="AlphaFoldDB" id="A0A1F7SK99"/>
<keyword evidence="2 3" id="KW-0802">TPR repeat</keyword>
<keyword evidence="1" id="KW-0677">Repeat</keyword>
<dbReference type="InterPro" id="IPR011990">
    <property type="entry name" value="TPR-like_helical_dom_sf"/>
</dbReference>
<evidence type="ECO:0000313" key="5">
    <source>
        <dbReference type="Proteomes" id="UP000178082"/>
    </source>
</evidence>
<accession>A0A1F7SK99</accession>
<sequence>MNSRQYNSAISKLNELNNKYSDNARVYYYLGYSYLNRKDYNKALKNLQVALELKSNLRWVIGDTTLANFLAGNSTDSKDIFFKTAVKELEKIIDENRGKELADEIRYHLAVLFLIKKDYESSIKELQNVINEDPKSIFDAKAHMKIGDIYINFLDNPEKGIEEYRKVINEYGKNEISAEASLRIAIFLKKRALMYKERYESLKRFLENWKGIKEMAQDIKLAELQSFDDLNRAKEFRLKAESSLKNIIKDYPDNIFQKRAKNELLEIKKGFNEM</sequence>
<dbReference type="InterPro" id="IPR019734">
    <property type="entry name" value="TPR_rpt"/>
</dbReference>
<dbReference type="PROSITE" id="PS50005">
    <property type="entry name" value="TPR"/>
    <property type="match status" value="2"/>
</dbReference>
<dbReference type="Proteomes" id="UP000178082">
    <property type="component" value="Unassembled WGS sequence"/>
</dbReference>
<proteinExistence type="predicted"/>
<dbReference type="InterPro" id="IPR013105">
    <property type="entry name" value="TPR_2"/>
</dbReference>
<dbReference type="EMBL" id="MGDI01000016">
    <property type="protein sequence ID" value="OGL54202.1"/>
    <property type="molecule type" value="Genomic_DNA"/>
</dbReference>
<evidence type="ECO:0000256" key="1">
    <source>
        <dbReference type="ARBA" id="ARBA00022737"/>
    </source>
</evidence>